<feature type="signal peptide" evidence="2">
    <location>
        <begin position="1"/>
        <end position="27"/>
    </location>
</feature>
<dbReference type="SUPFAM" id="SSF48452">
    <property type="entry name" value="TPR-like"/>
    <property type="match status" value="1"/>
</dbReference>
<feature type="chain" id="PRO_5019768856" evidence="2">
    <location>
        <begin position="28"/>
        <end position="250"/>
    </location>
</feature>
<evidence type="ECO:0000256" key="1">
    <source>
        <dbReference type="PROSITE-ProRule" id="PRU00339"/>
    </source>
</evidence>
<keyword evidence="1" id="KW-0802">TPR repeat</keyword>
<accession>A0A486XH07</accession>
<proteinExistence type="predicted"/>
<dbReference type="InterPro" id="IPR011990">
    <property type="entry name" value="TPR-like_helical_dom_sf"/>
</dbReference>
<feature type="repeat" description="TPR" evidence="1">
    <location>
        <begin position="135"/>
        <end position="168"/>
    </location>
</feature>
<dbReference type="SMART" id="SM00028">
    <property type="entry name" value="TPR"/>
    <property type="match status" value="1"/>
</dbReference>
<dbReference type="EMBL" id="CAAHDN010000018">
    <property type="protein sequence ID" value="VGM96802.1"/>
    <property type="molecule type" value="Genomic_DNA"/>
</dbReference>
<gene>
    <name evidence="3" type="ORF">NCTC4101_02237</name>
</gene>
<sequence>MFSKATRLFTLLSAAVLLSACSQSVFTRFNQQDISVKEKFYLSSNNYRELISLYRESLKEKEDPVIRYKLAESYYSVGDSRSSQLYLEPLLTSKDKKANIQDALLLQIKNNLHSGDYRQAIDNAENMLLSYPNNGETYNLLGIAYAKLGNYKQAKDNFNKARSYFVDDVKVLNNLAMIEILQKNYAGAVDILLPQYANGVKDSRLVHNLVFALVKKGDKKYALDIIEKESLSKNPEILVGELQNAKHYSK</sequence>
<reference evidence="3" key="1">
    <citation type="submission" date="2019-03" db="EMBL/GenBank/DDBJ databases">
        <authorList>
            <consortium name="Pathogen Informatics"/>
        </authorList>
    </citation>
    <scope>NUCLEOTIDE SEQUENCE</scope>
    <source>
        <strain evidence="3">Unknown</strain>
    </source>
</reference>
<protein>
    <submittedName>
        <fullName evidence="3">Flp pilus assembly protein TadD, contains TPR repeats</fullName>
    </submittedName>
</protein>
<dbReference type="InterPro" id="IPR019734">
    <property type="entry name" value="TPR_rpt"/>
</dbReference>
<name>A0A486XH07_9PAST</name>
<keyword evidence="2" id="KW-0732">Signal</keyword>
<evidence type="ECO:0000256" key="2">
    <source>
        <dbReference type="SAM" id="SignalP"/>
    </source>
</evidence>
<dbReference type="PROSITE" id="PS51257">
    <property type="entry name" value="PROKAR_LIPOPROTEIN"/>
    <property type="match status" value="1"/>
</dbReference>
<dbReference type="PROSITE" id="PS50005">
    <property type="entry name" value="TPR"/>
    <property type="match status" value="1"/>
</dbReference>
<dbReference type="Pfam" id="PF14559">
    <property type="entry name" value="TPR_19"/>
    <property type="match status" value="1"/>
</dbReference>
<dbReference type="Gene3D" id="1.25.40.10">
    <property type="entry name" value="Tetratricopeptide repeat domain"/>
    <property type="match status" value="1"/>
</dbReference>
<evidence type="ECO:0000313" key="3">
    <source>
        <dbReference type="EMBL" id="VGM96802.1"/>
    </source>
</evidence>
<organism evidence="3">
    <name type="scientific">uncultured Avibacterium sp</name>
    <dbReference type="NCBI Taxonomy" id="1936169"/>
    <lineage>
        <taxon>Bacteria</taxon>
        <taxon>Pseudomonadati</taxon>
        <taxon>Pseudomonadota</taxon>
        <taxon>Gammaproteobacteria</taxon>
        <taxon>Pasteurellales</taxon>
        <taxon>Pasteurellaceae</taxon>
        <taxon>Avibacterium</taxon>
        <taxon>environmental samples</taxon>
    </lineage>
</organism>
<dbReference type="AlphaFoldDB" id="A0A486XH07"/>